<evidence type="ECO:0000259" key="1">
    <source>
        <dbReference type="Pfam" id="PF08861"/>
    </source>
</evidence>
<accession>A0A317GI79</accession>
<dbReference type="RefSeq" id="WP_134907669.1">
    <property type="nucleotide sequence ID" value="NZ_JAJAOX010000376.1"/>
</dbReference>
<organism evidence="3 4">
    <name type="scientific">Limosilactobacillus reuteri</name>
    <name type="common">Lactobacillus reuteri</name>
    <dbReference type="NCBI Taxonomy" id="1598"/>
    <lineage>
        <taxon>Bacteria</taxon>
        <taxon>Bacillati</taxon>
        <taxon>Bacillota</taxon>
        <taxon>Bacilli</taxon>
        <taxon>Lactobacillales</taxon>
        <taxon>Lactobacillaceae</taxon>
        <taxon>Limosilactobacillus</taxon>
    </lineage>
</organism>
<dbReference type="InterPro" id="IPR014960">
    <property type="entry name" value="DUF1828"/>
</dbReference>
<feature type="domain" description="DUF1829" evidence="2">
    <location>
        <begin position="157"/>
        <end position="246"/>
    </location>
</feature>
<comment type="caution">
    <text evidence="3">The sequence shown here is derived from an EMBL/GenBank/DDBJ whole genome shotgun (WGS) entry which is preliminary data.</text>
</comment>
<sequence>METRELLNNYYDWLKKKYVIKRHATSDEIITPFLDNINDNISVYVDHLSDKQILLNDDGYTLNNLEMMGINLTDTRKRLLENICKQFNIKIIESSVLAINGTEQDFPVMKYNLTSAILRINDLLFTKKANVENMFYDDVLNYLQDNDFGGLPTTMLGHSGLTYDFKYAIPQKGENPLKLINMQNNISSSQMMKEAFTFNDIKQNSSFNYKDPQYIVIFNDNEKKVSERSQQIADAYGLDLIPWNNKKLIESLKVS</sequence>
<evidence type="ECO:0000313" key="3">
    <source>
        <dbReference type="EMBL" id="PWT46082.1"/>
    </source>
</evidence>
<dbReference type="AlphaFoldDB" id="A0A317GI79"/>
<protein>
    <recommendedName>
        <fullName evidence="5">DUF1828 domain-containing protein</fullName>
    </recommendedName>
</protein>
<evidence type="ECO:0008006" key="5">
    <source>
        <dbReference type="Google" id="ProtNLM"/>
    </source>
</evidence>
<name>A0A317GI79_LIMRT</name>
<evidence type="ECO:0000259" key="2">
    <source>
        <dbReference type="Pfam" id="PF08862"/>
    </source>
</evidence>
<proteinExistence type="predicted"/>
<dbReference type="InterPro" id="IPR014961">
    <property type="entry name" value="DUF1829"/>
</dbReference>
<dbReference type="Proteomes" id="UP000245866">
    <property type="component" value="Unassembled WGS sequence"/>
</dbReference>
<reference evidence="3 4" key="1">
    <citation type="journal article" date="2018" name="Front. Microbiol.">
        <title>Comparative Genomics of the Herbivore Gut Symbiont Lactobacillus reuteri Reveals Genetic Diversity and Lifestyle Adaptation.</title>
        <authorList>
            <person name="Zhao J."/>
        </authorList>
    </citation>
    <scope>NUCLEOTIDE SEQUENCE [LARGE SCALE GENOMIC DNA]</scope>
    <source>
        <strain evidence="3 4">LR12</strain>
    </source>
</reference>
<dbReference type="EMBL" id="QGHS01000085">
    <property type="protein sequence ID" value="PWT46082.1"/>
    <property type="molecule type" value="Genomic_DNA"/>
</dbReference>
<dbReference type="Pfam" id="PF08862">
    <property type="entry name" value="DUF1829"/>
    <property type="match status" value="1"/>
</dbReference>
<feature type="domain" description="DUF1828" evidence="1">
    <location>
        <begin position="31"/>
        <end position="120"/>
    </location>
</feature>
<evidence type="ECO:0000313" key="4">
    <source>
        <dbReference type="Proteomes" id="UP000245866"/>
    </source>
</evidence>
<dbReference type="Pfam" id="PF08861">
    <property type="entry name" value="DUF1828"/>
    <property type="match status" value="1"/>
</dbReference>
<gene>
    <name evidence="3" type="ORF">DKZ23_07205</name>
</gene>